<dbReference type="EMBL" id="MT144441">
    <property type="protein sequence ID" value="QJA53685.1"/>
    <property type="molecule type" value="Genomic_DNA"/>
</dbReference>
<name>A0A6H2A2F0_9ZZZZ</name>
<evidence type="ECO:0000313" key="1">
    <source>
        <dbReference type="EMBL" id="QJA53685.1"/>
    </source>
</evidence>
<sequence>MFTFRIPGKYYLSIDQGVEIDRFFNNTYKVDTVIWLRDWQNFGKDIIYLTREENVKCDDIPDVKSTQMSEVKPYYLKAIEKLKTFKECEYAD</sequence>
<gene>
    <name evidence="1" type="ORF">TM448A03787_0011</name>
    <name evidence="2" type="ORF">TM448B01667_0007</name>
</gene>
<dbReference type="EMBL" id="MT144807">
    <property type="protein sequence ID" value="QJH99758.1"/>
    <property type="molecule type" value="Genomic_DNA"/>
</dbReference>
<accession>A0A6H2A2F0</accession>
<dbReference type="AlphaFoldDB" id="A0A6H2A2F0"/>
<reference evidence="1" key="1">
    <citation type="submission" date="2020-03" db="EMBL/GenBank/DDBJ databases">
        <title>The deep terrestrial virosphere.</title>
        <authorList>
            <person name="Holmfeldt K."/>
            <person name="Nilsson E."/>
            <person name="Simone D."/>
            <person name="Lopez-Fernandez M."/>
            <person name="Wu X."/>
            <person name="de Brujin I."/>
            <person name="Lundin D."/>
            <person name="Andersson A."/>
            <person name="Bertilsson S."/>
            <person name="Dopson M."/>
        </authorList>
    </citation>
    <scope>NUCLEOTIDE SEQUENCE</scope>
    <source>
        <strain evidence="1">TM448A03787</strain>
        <strain evidence="2">TM448B01667</strain>
    </source>
</reference>
<proteinExistence type="predicted"/>
<organism evidence="1">
    <name type="scientific">viral metagenome</name>
    <dbReference type="NCBI Taxonomy" id="1070528"/>
    <lineage>
        <taxon>unclassified sequences</taxon>
        <taxon>metagenomes</taxon>
        <taxon>organismal metagenomes</taxon>
    </lineage>
</organism>
<evidence type="ECO:0000313" key="2">
    <source>
        <dbReference type="EMBL" id="QJH99758.1"/>
    </source>
</evidence>
<protein>
    <submittedName>
        <fullName evidence="1">Uncharacterized protein</fullName>
    </submittedName>
</protein>